<reference evidence="2 3" key="1">
    <citation type="submission" date="2016-07" db="EMBL/GenBank/DDBJ databases">
        <title>Pervasive Adenine N6-methylation of Active Genes in Fungi.</title>
        <authorList>
            <consortium name="DOE Joint Genome Institute"/>
            <person name="Mondo S.J."/>
            <person name="Dannebaum R.O."/>
            <person name="Kuo R.C."/>
            <person name="Labutti K."/>
            <person name="Haridas S."/>
            <person name="Kuo A."/>
            <person name="Salamov A."/>
            <person name="Ahrendt S.R."/>
            <person name="Lipzen A."/>
            <person name="Sullivan W."/>
            <person name="Andreopoulos W.B."/>
            <person name="Clum A."/>
            <person name="Lindquist E."/>
            <person name="Daum C."/>
            <person name="Ramamoorthy G.K."/>
            <person name="Gryganskyi A."/>
            <person name="Culley D."/>
            <person name="Magnuson J.K."/>
            <person name="James T.Y."/>
            <person name="O'Malley M.A."/>
            <person name="Stajich J.E."/>
            <person name="Spatafora J.W."/>
            <person name="Visel A."/>
            <person name="Grigoriev I.V."/>
        </authorList>
    </citation>
    <scope>NUCLEOTIDE SEQUENCE [LARGE SCALE GENOMIC DNA]</scope>
    <source>
        <strain evidence="2 3">ATCC 12442</strain>
    </source>
</reference>
<dbReference type="PANTHER" id="PTHR28106:SF1">
    <property type="entry name" value="MITOCHONDRIAL ATPASE COMPLEX SUBUNIT ATP10"/>
    <property type="match status" value="1"/>
</dbReference>
<keyword evidence="3" id="KW-1185">Reference proteome</keyword>
<dbReference type="InterPro" id="IPR007849">
    <property type="entry name" value="ATP10"/>
</dbReference>
<gene>
    <name evidence="2" type="ORF">DL89DRAFT_266842</name>
</gene>
<dbReference type="OrthoDB" id="17089at2759"/>
<dbReference type="GO" id="GO:0005743">
    <property type="term" value="C:mitochondrial inner membrane"/>
    <property type="evidence" value="ECO:0007669"/>
    <property type="project" value="TreeGrafter"/>
</dbReference>
<feature type="region of interest" description="Disordered" evidence="1">
    <location>
        <begin position="78"/>
        <end position="108"/>
    </location>
</feature>
<name>A0A1Y1WBD3_9FUNG</name>
<evidence type="ECO:0000256" key="1">
    <source>
        <dbReference type="SAM" id="MobiDB-lite"/>
    </source>
</evidence>
<dbReference type="Proteomes" id="UP000193922">
    <property type="component" value="Unassembled WGS sequence"/>
</dbReference>
<dbReference type="RefSeq" id="XP_040744254.1">
    <property type="nucleotide sequence ID" value="XM_040887263.1"/>
</dbReference>
<evidence type="ECO:0000313" key="2">
    <source>
        <dbReference type="EMBL" id="ORX70675.1"/>
    </source>
</evidence>
<dbReference type="STRING" id="61395.A0A1Y1WBD3"/>
<dbReference type="EMBL" id="MCFD01000005">
    <property type="protein sequence ID" value="ORX70675.1"/>
    <property type="molecule type" value="Genomic_DNA"/>
</dbReference>
<protein>
    <submittedName>
        <fullName evidence="2">Uncharacterized protein</fullName>
    </submittedName>
</protein>
<dbReference type="Pfam" id="PF05176">
    <property type="entry name" value="ATP-synt_10"/>
    <property type="match status" value="1"/>
</dbReference>
<accession>A0A1Y1WBD3</accession>
<organism evidence="2 3">
    <name type="scientific">Linderina pennispora</name>
    <dbReference type="NCBI Taxonomy" id="61395"/>
    <lineage>
        <taxon>Eukaryota</taxon>
        <taxon>Fungi</taxon>
        <taxon>Fungi incertae sedis</taxon>
        <taxon>Zoopagomycota</taxon>
        <taxon>Kickxellomycotina</taxon>
        <taxon>Kickxellomycetes</taxon>
        <taxon>Kickxellales</taxon>
        <taxon>Kickxellaceae</taxon>
        <taxon>Linderina</taxon>
    </lineage>
</organism>
<dbReference type="AlphaFoldDB" id="A0A1Y1WBD3"/>
<feature type="region of interest" description="Disordered" evidence="1">
    <location>
        <begin position="33"/>
        <end position="63"/>
    </location>
</feature>
<dbReference type="Gene3D" id="3.40.30.10">
    <property type="entry name" value="Glutaredoxin"/>
    <property type="match status" value="1"/>
</dbReference>
<dbReference type="GO" id="GO:0033615">
    <property type="term" value="P:mitochondrial proton-transporting ATP synthase complex assembly"/>
    <property type="evidence" value="ECO:0007669"/>
    <property type="project" value="TreeGrafter"/>
</dbReference>
<dbReference type="PANTHER" id="PTHR28106">
    <property type="entry name" value="MITOCHONDRIAL ATPASE COMPLEX SUBUNIT ATP10"/>
    <property type="match status" value="1"/>
</dbReference>
<proteinExistence type="predicted"/>
<comment type="caution">
    <text evidence="2">The sequence shown here is derived from an EMBL/GenBank/DDBJ whole genome shotgun (WGS) entry which is preliminary data.</text>
</comment>
<sequence>MLIQRGAMIRRTRLGSLPTAIQQCRALHITAAVHSTSGPDKGSKEDKRAADSKVEGGGEGKQADNLDIYGRKIEYIGNTKFPRPRPKPRQTIAPGQAVGQAEPAPEKVVHRPLKQKIDDKWRDILSPEKNLESRAKIINEIGTSYWQNVLDLRDNGTKLFEAPAQLIPARQARFLPNLEGKTLNGNSVDIAQMCRGKTTLLTVEFVKFAEKHTLSYIDVFEKAFGDRGKAQVVQVNIEENWAKAAILKMCLPYTKRVIPQHRHNSYVVHFGNVETFRNAMGIANPLIGYAFLIDPRTRIRWYANGEAVKNEGVTMLALTEALLRKPN</sequence>
<dbReference type="GeneID" id="63803911"/>
<feature type="compositionally biased region" description="Basic and acidic residues" evidence="1">
    <location>
        <begin position="41"/>
        <end position="63"/>
    </location>
</feature>
<evidence type="ECO:0000313" key="3">
    <source>
        <dbReference type="Proteomes" id="UP000193922"/>
    </source>
</evidence>